<dbReference type="Proteomes" id="UP000284842">
    <property type="component" value="Unassembled WGS sequence"/>
</dbReference>
<sequence length="648" mass="72907">MALLQSIGKPVIVMGDLNARTAGRNAGSIERFSEDRTITARSRKLLHTIDILCYNILNGQHKYGASNYTYTSHQPNGKSVIDYAIINQQADEHIVSFDVAPLMEDLSDHTALVLNVQNMGAKQSSEELAIEGSNAEILHENETSTVMEAKPIDIYTPLSQSEVRKITGTIGRDKDTLNVVPTEKTNSHNDHSKHTESEWLEDMGLKNHRSRKVTAMRQLENRRKLLETKSEAGFWKELKRLTSSPLKPSEVTADQLRMNFEKRMNPLSPMPPAFDSGRLQMNRSMERLIPDITVDKTEGQYFSKPFAISEIEEAKSLMINKNTSPGLDKITYKDIEQIPNEQLCTLMNECIQSQQTPTTWLTTVLIGIIKKGKPKSEAESFRAIGLENLSNAFPSTDQGTLWLKMRQFGASGKIYDWLRRLYKEMTYCVRHGDEFSDLFQSTIGILIGDTASPTLWNIYLADFKTDNDVHDIILDDIALSHLEQADDIMFLSTTEHGLQTKMNALWRWCGVNFMVINAVKSSVMVLCGKTNNHYNFTFGDTPVEVSHNQSYVGMTITPPANRGKAPNIFEKHYDTKTSKASKVANTLLGTESMVGVLSPIEGKKMYIALVDPHLVHGCEISLDTNKANLQSLEKVQIEFLRRLLGVNK</sequence>
<protein>
    <recommendedName>
        <fullName evidence="1">Reverse transcriptase domain-containing protein</fullName>
    </recommendedName>
</protein>
<evidence type="ECO:0000259" key="1">
    <source>
        <dbReference type="Pfam" id="PF00078"/>
    </source>
</evidence>
<dbReference type="InParanoid" id="A0A409YMP0"/>
<dbReference type="InterPro" id="IPR036691">
    <property type="entry name" value="Endo/exonu/phosph_ase_sf"/>
</dbReference>
<feature type="domain" description="Reverse transcriptase" evidence="1">
    <location>
        <begin position="389"/>
        <end position="555"/>
    </location>
</feature>
<evidence type="ECO:0000313" key="3">
    <source>
        <dbReference type="Proteomes" id="UP000284842"/>
    </source>
</evidence>
<name>A0A409YMP0_9AGAR</name>
<dbReference type="EMBL" id="NHTK01000960">
    <property type="protein sequence ID" value="PPR04339.1"/>
    <property type="molecule type" value="Genomic_DNA"/>
</dbReference>
<dbReference type="PANTHER" id="PTHR47027:SF20">
    <property type="entry name" value="REVERSE TRANSCRIPTASE-LIKE PROTEIN WITH RNA-DIRECTED DNA POLYMERASE DOMAIN"/>
    <property type="match status" value="1"/>
</dbReference>
<reference evidence="2 3" key="1">
    <citation type="journal article" date="2018" name="Evol. Lett.">
        <title>Horizontal gene cluster transfer increased hallucinogenic mushroom diversity.</title>
        <authorList>
            <person name="Reynolds H.T."/>
            <person name="Vijayakumar V."/>
            <person name="Gluck-Thaler E."/>
            <person name="Korotkin H.B."/>
            <person name="Matheny P.B."/>
            <person name="Slot J.C."/>
        </authorList>
    </citation>
    <scope>NUCLEOTIDE SEQUENCE [LARGE SCALE GENOMIC DNA]</scope>
    <source>
        <strain evidence="2 3">2629</strain>
    </source>
</reference>
<gene>
    <name evidence="2" type="ORF">CVT24_013418</name>
</gene>
<dbReference type="Pfam" id="PF00078">
    <property type="entry name" value="RVT_1"/>
    <property type="match status" value="1"/>
</dbReference>
<dbReference type="AlphaFoldDB" id="A0A409YMP0"/>
<comment type="caution">
    <text evidence="2">The sequence shown here is derived from an EMBL/GenBank/DDBJ whole genome shotgun (WGS) entry which is preliminary data.</text>
</comment>
<accession>A0A409YMP0</accession>
<evidence type="ECO:0000313" key="2">
    <source>
        <dbReference type="EMBL" id="PPR04339.1"/>
    </source>
</evidence>
<organism evidence="2 3">
    <name type="scientific">Panaeolus cyanescens</name>
    <dbReference type="NCBI Taxonomy" id="181874"/>
    <lineage>
        <taxon>Eukaryota</taxon>
        <taxon>Fungi</taxon>
        <taxon>Dikarya</taxon>
        <taxon>Basidiomycota</taxon>
        <taxon>Agaricomycotina</taxon>
        <taxon>Agaricomycetes</taxon>
        <taxon>Agaricomycetidae</taxon>
        <taxon>Agaricales</taxon>
        <taxon>Agaricineae</taxon>
        <taxon>Galeropsidaceae</taxon>
        <taxon>Panaeolus</taxon>
    </lineage>
</organism>
<dbReference type="OrthoDB" id="3240817at2759"/>
<dbReference type="SUPFAM" id="SSF56219">
    <property type="entry name" value="DNase I-like"/>
    <property type="match status" value="1"/>
</dbReference>
<dbReference type="Gene3D" id="3.60.10.10">
    <property type="entry name" value="Endonuclease/exonuclease/phosphatase"/>
    <property type="match status" value="1"/>
</dbReference>
<proteinExistence type="predicted"/>
<dbReference type="STRING" id="181874.A0A409YMP0"/>
<keyword evidence="3" id="KW-1185">Reference proteome</keyword>
<dbReference type="InterPro" id="IPR000477">
    <property type="entry name" value="RT_dom"/>
</dbReference>
<dbReference type="PANTHER" id="PTHR47027">
    <property type="entry name" value="REVERSE TRANSCRIPTASE DOMAIN-CONTAINING PROTEIN"/>
    <property type="match status" value="1"/>
</dbReference>